<dbReference type="Proteomes" id="UP001499841">
    <property type="component" value="Unassembled WGS sequence"/>
</dbReference>
<dbReference type="PANTHER" id="PTHR12993:SF28">
    <property type="entry name" value="LMBE FAMILY PROTEIN"/>
    <property type="match status" value="1"/>
</dbReference>
<dbReference type="Gene3D" id="3.40.50.10320">
    <property type="entry name" value="LmbE-like"/>
    <property type="match status" value="1"/>
</dbReference>
<evidence type="ECO:0000256" key="1">
    <source>
        <dbReference type="ARBA" id="ARBA00022833"/>
    </source>
</evidence>
<organism evidence="2 3">
    <name type="scientific">Georgenia daeguensis</name>
    <dbReference type="NCBI Taxonomy" id="908355"/>
    <lineage>
        <taxon>Bacteria</taxon>
        <taxon>Bacillati</taxon>
        <taxon>Actinomycetota</taxon>
        <taxon>Actinomycetes</taxon>
        <taxon>Micrococcales</taxon>
        <taxon>Bogoriellaceae</taxon>
        <taxon>Georgenia</taxon>
    </lineage>
</organism>
<dbReference type="InterPro" id="IPR024078">
    <property type="entry name" value="LmbE-like_dom_sf"/>
</dbReference>
<proteinExistence type="predicted"/>
<dbReference type="RefSeq" id="WP_345036518.1">
    <property type="nucleotide sequence ID" value="NZ_BAABBA010000001.1"/>
</dbReference>
<keyword evidence="1" id="KW-0862">Zinc</keyword>
<evidence type="ECO:0000313" key="3">
    <source>
        <dbReference type="Proteomes" id="UP001499841"/>
    </source>
</evidence>
<dbReference type="EMBL" id="BAABBA010000001">
    <property type="protein sequence ID" value="GAA4285791.1"/>
    <property type="molecule type" value="Genomic_DNA"/>
</dbReference>
<accession>A0ABP8EPG0</accession>
<evidence type="ECO:0000313" key="2">
    <source>
        <dbReference type="EMBL" id="GAA4285791.1"/>
    </source>
</evidence>
<name>A0ABP8EPG0_9MICO</name>
<dbReference type="InterPro" id="IPR003737">
    <property type="entry name" value="GlcNAc_PI_deacetylase-related"/>
</dbReference>
<comment type="caution">
    <text evidence="2">The sequence shown here is derived from an EMBL/GenBank/DDBJ whole genome shotgun (WGS) entry which is preliminary data.</text>
</comment>
<keyword evidence="3" id="KW-1185">Reference proteome</keyword>
<protein>
    <submittedName>
        <fullName evidence="2">PIG-L family deacetylase</fullName>
    </submittedName>
</protein>
<reference evidence="3" key="1">
    <citation type="journal article" date="2019" name="Int. J. Syst. Evol. Microbiol.">
        <title>The Global Catalogue of Microorganisms (GCM) 10K type strain sequencing project: providing services to taxonomists for standard genome sequencing and annotation.</title>
        <authorList>
            <consortium name="The Broad Institute Genomics Platform"/>
            <consortium name="The Broad Institute Genome Sequencing Center for Infectious Disease"/>
            <person name="Wu L."/>
            <person name="Ma J."/>
        </authorList>
    </citation>
    <scope>NUCLEOTIDE SEQUENCE [LARGE SCALE GENOMIC DNA]</scope>
    <source>
        <strain evidence="3">JCM 17459</strain>
    </source>
</reference>
<dbReference type="SUPFAM" id="SSF102588">
    <property type="entry name" value="LmbE-like"/>
    <property type="match status" value="1"/>
</dbReference>
<gene>
    <name evidence="2" type="ORF">GCM10022262_01500</name>
</gene>
<sequence length="241" mass="25473">MTGLSLFDDGDLARVLAVVAHPDDMEYGGAAAVAGWRARGVDVAYVIGTSGEAGIDSVPPERARPLREREQREACARVGVEDLRFLGFPDGTVEYSLELRRAIAREIRRFRPDTLVTGGFRETWPGGVLNQADHVAVGRAVVDAARDAGNRWVFPELNEGGLEPWGGVRTVLAFGSPLSQHAVDVTDGFAAGVASLEAHAEYLAGLGPSAPVPADMLEGMLGATGRLVGVRHAVAVEVLPL</sequence>
<dbReference type="Pfam" id="PF02585">
    <property type="entry name" value="PIG-L"/>
    <property type="match status" value="1"/>
</dbReference>
<dbReference type="PANTHER" id="PTHR12993">
    <property type="entry name" value="N-ACETYLGLUCOSAMINYL-PHOSPHATIDYLINOSITOL DE-N-ACETYLASE-RELATED"/>
    <property type="match status" value="1"/>
</dbReference>